<dbReference type="SUPFAM" id="SSF56112">
    <property type="entry name" value="Protein kinase-like (PK-like)"/>
    <property type="match status" value="1"/>
</dbReference>
<gene>
    <name evidence="18" type="ORF">HOLleu_10039</name>
</gene>
<keyword evidence="8 15" id="KW-0547">Nucleotide-binding</keyword>
<dbReference type="OrthoDB" id="68483at2759"/>
<dbReference type="GO" id="GO:0005516">
    <property type="term" value="F:calmodulin binding"/>
    <property type="evidence" value="ECO:0007669"/>
    <property type="project" value="UniProtKB-KW"/>
</dbReference>
<evidence type="ECO:0000313" key="18">
    <source>
        <dbReference type="EMBL" id="KAJ8043092.1"/>
    </source>
</evidence>
<dbReference type="PANTHER" id="PTHR24346">
    <property type="entry name" value="MAP/MICROTUBULE AFFINITY-REGULATING KINASE"/>
    <property type="match status" value="1"/>
</dbReference>
<dbReference type="InterPro" id="IPR000719">
    <property type="entry name" value="Prot_kinase_dom"/>
</dbReference>
<dbReference type="GO" id="GO:0031981">
    <property type="term" value="C:nuclear lumen"/>
    <property type="evidence" value="ECO:0007669"/>
    <property type="project" value="UniProtKB-ARBA"/>
</dbReference>
<evidence type="ECO:0000256" key="7">
    <source>
        <dbReference type="ARBA" id="ARBA00022679"/>
    </source>
</evidence>
<dbReference type="SMART" id="SM00220">
    <property type="entry name" value="S_TKc"/>
    <property type="match status" value="1"/>
</dbReference>
<feature type="compositionally biased region" description="Polar residues" evidence="16">
    <location>
        <begin position="191"/>
        <end position="209"/>
    </location>
</feature>
<dbReference type="GO" id="GO:0005737">
    <property type="term" value="C:cytoplasm"/>
    <property type="evidence" value="ECO:0007669"/>
    <property type="project" value="UniProtKB-SubCell"/>
</dbReference>
<evidence type="ECO:0000256" key="1">
    <source>
        <dbReference type="ARBA" id="ARBA00004123"/>
    </source>
</evidence>
<keyword evidence="4" id="KW-0963">Cytoplasm</keyword>
<feature type="domain" description="Protein kinase" evidence="17">
    <location>
        <begin position="314"/>
        <end position="591"/>
    </location>
</feature>
<comment type="subcellular location">
    <subcellularLocation>
        <location evidence="2">Cytoplasm</location>
    </subcellularLocation>
    <subcellularLocation>
        <location evidence="1">Nucleus</location>
    </subcellularLocation>
</comment>
<evidence type="ECO:0000313" key="19">
    <source>
        <dbReference type="Proteomes" id="UP001152320"/>
    </source>
</evidence>
<dbReference type="GO" id="GO:0035556">
    <property type="term" value="P:intracellular signal transduction"/>
    <property type="evidence" value="ECO:0007669"/>
    <property type="project" value="TreeGrafter"/>
</dbReference>
<dbReference type="AlphaFoldDB" id="A0A9Q1HBF6"/>
<dbReference type="FunFam" id="1.10.510.10:FF:000091">
    <property type="entry name" value="Calcium/calmodulin-dependent protein kinase kinase 2 isoform 1"/>
    <property type="match status" value="1"/>
</dbReference>
<dbReference type="FunFam" id="3.30.200.20:FF:000429">
    <property type="entry name" value="Calcium/calmodulin-dependent protein kinase kinase"/>
    <property type="match status" value="1"/>
</dbReference>
<keyword evidence="10 15" id="KW-0067">ATP-binding</keyword>
<evidence type="ECO:0000256" key="6">
    <source>
        <dbReference type="ARBA" id="ARBA00022553"/>
    </source>
</evidence>
<evidence type="ECO:0000256" key="11">
    <source>
        <dbReference type="ARBA" id="ARBA00022860"/>
    </source>
</evidence>
<evidence type="ECO:0000256" key="5">
    <source>
        <dbReference type="ARBA" id="ARBA00022527"/>
    </source>
</evidence>
<organism evidence="18 19">
    <name type="scientific">Holothuria leucospilota</name>
    <name type="common">Black long sea cucumber</name>
    <name type="synonym">Mertensiothuria leucospilota</name>
    <dbReference type="NCBI Taxonomy" id="206669"/>
    <lineage>
        <taxon>Eukaryota</taxon>
        <taxon>Metazoa</taxon>
        <taxon>Echinodermata</taxon>
        <taxon>Eleutherozoa</taxon>
        <taxon>Echinozoa</taxon>
        <taxon>Holothuroidea</taxon>
        <taxon>Aspidochirotacea</taxon>
        <taxon>Aspidochirotida</taxon>
        <taxon>Holothuriidae</taxon>
        <taxon>Holothuria</taxon>
    </lineage>
</organism>
<keyword evidence="12" id="KW-0539">Nucleus</keyword>
<dbReference type="InterPro" id="IPR008271">
    <property type="entry name" value="Ser/Thr_kinase_AS"/>
</dbReference>
<evidence type="ECO:0000256" key="10">
    <source>
        <dbReference type="ARBA" id="ARBA00022840"/>
    </source>
</evidence>
<dbReference type="GO" id="GO:0005524">
    <property type="term" value="F:ATP binding"/>
    <property type="evidence" value="ECO:0007669"/>
    <property type="project" value="UniProtKB-UniRule"/>
</dbReference>
<keyword evidence="11" id="KW-0112">Calmodulin-binding</keyword>
<dbReference type="GO" id="GO:0004683">
    <property type="term" value="F:calcium/calmodulin-dependent protein kinase activity"/>
    <property type="evidence" value="ECO:0007669"/>
    <property type="project" value="UniProtKB-EC"/>
</dbReference>
<evidence type="ECO:0000256" key="4">
    <source>
        <dbReference type="ARBA" id="ARBA00022490"/>
    </source>
</evidence>
<sequence length="681" mass="75282">MWNRVISLVTSGLFWSHQGQPEARREACVTMGAGSSSKLCDKFRSTKPSSNGESEDGSPVDEDKRFGSPLLSQGEISIGVSTGEVASHPAGPPPPLQVISPNNIIKEEDEPMDTSDPLISENIVHTANGVMPSSPGVLTSKVIFTAGSGDDEDEAMDTEPVFHPAWTASKTNSLNLDHEEYFTQQRRVRSQSHSELPNNSANGRPSSSELPIVDTSGNFMPPNESANVSIKHRPVVKCMSEESPQSVHLSVPGNRPVPLQRRIYPSFPYSPYGSPHSSPKASPCASPRMPRPPTKESHKIDISNKQEYVQLNQYQLRNEIGKGSYGVVKLAYNEEDNTHYAMKILSKKKLIRRGGFARRPPPRGKKPSKVPKSPLERVYQEIAILKKLDHPNIVKLVEVLDDPNSDNLYMVFELVEKGPVLEVPADPPLKEELAWCYFRDMVLGIEYLHYQKIVHRDIKPSNLLLAEDGHVKIADLGVCDSFEGYDAMLSDTVGTPAFMAPETLNEASDKYGGKALDVWAIGVTLFCFLYGKVPFEDEFIMGLHSKIRSQPVIFPENNYISDDVKDLLVRMLEKDPTRRITIPEIKEHNWVTRDGEEPLPTEEENCTLVEVSQDEIDSCIKRLPKIETLILVKSMLKVRSFGNPFSKSNGSKQKRVLLAPIAGSSNGSSSGSGTEAVNSGT</sequence>
<evidence type="ECO:0000256" key="9">
    <source>
        <dbReference type="ARBA" id="ARBA00022777"/>
    </source>
</evidence>
<feature type="region of interest" description="Disordered" evidence="16">
    <location>
        <begin position="270"/>
        <end position="299"/>
    </location>
</feature>
<feature type="region of interest" description="Disordered" evidence="16">
    <location>
        <begin position="184"/>
        <end position="212"/>
    </location>
</feature>
<feature type="compositionally biased region" description="Low complexity" evidence="16">
    <location>
        <begin position="270"/>
        <end position="279"/>
    </location>
</feature>
<dbReference type="InterPro" id="IPR011009">
    <property type="entry name" value="Kinase-like_dom_sf"/>
</dbReference>
<protein>
    <recommendedName>
        <fullName evidence="3">calcium/calmodulin-dependent protein kinase</fullName>
        <ecNumber evidence="3">2.7.11.17</ecNumber>
    </recommendedName>
</protein>
<dbReference type="Gene3D" id="3.30.200.20">
    <property type="entry name" value="Phosphorylase Kinase, domain 1"/>
    <property type="match status" value="1"/>
</dbReference>
<comment type="caution">
    <text evidence="18">The sequence shown here is derived from an EMBL/GenBank/DDBJ whole genome shotgun (WGS) entry which is preliminary data.</text>
</comment>
<dbReference type="EC" id="2.7.11.17" evidence="3"/>
<feature type="compositionally biased region" description="Low complexity" evidence="16">
    <location>
        <begin position="663"/>
        <end position="673"/>
    </location>
</feature>
<dbReference type="EMBL" id="JAIZAY010000004">
    <property type="protein sequence ID" value="KAJ8043092.1"/>
    <property type="molecule type" value="Genomic_DNA"/>
</dbReference>
<name>A0A9Q1HBF6_HOLLE</name>
<dbReference type="PROSITE" id="PS50011">
    <property type="entry name" value="PROTEIN_KINASE_DOM"/>
    <property type="match status" value="1"/>
</dbReference>
<proteinExistence type="predicted"/>
<evidence type="ECO:0000256" key="12">
    <source>
        <dbReference type="ARBA" id="ARBA00023242"/>
    </source>
</evidence>
<dbReference type="PANTHER" id="PTHR24346:SF77">
    <property type="entry name" value="SERINE THREONINE PROTEIN KINASE"/>
    <property type="match status" value="1"/>
</dbReference>
<dbReference type="CDD" id="cd14118">
    <property type="entry name" value="STKc_CAMKK"/>
    <property type="match status" value="1"/>
</dbReference>
<feature type="region of interest" description="Disordered" evidence="16">
    <location>
        <begin position="648"/>
        <end position="681"/>
    </location>
</feature>
<dbReference type="Gene3D" id="1.10.510.10">
    <property type="entry name" value="Transferase(Phosphotransferase) domain 1"/>
    <property type="match status" value="1"/>
</dbReference>
<dbReference type="Pfam" id="PF00069">
    <property type="entry name" value="Pkinase"/>
    <property type="match status" value="1"/>
</dbReference>
<dbReference type="InterPro" id="IPR017441">
    <property type="entry name" value="Protein_kinase_ATP_BS"/>
</dbReference>
<dbReference type="Proteomes" id="UP001152320">
    <property type="component" value="Chromosome 4"/>
</dbReference>
<comment type="catalytic activity">
    <reaction evidence="13">
        <text>L-threonyl-[protein] + ATP = O-phospho-L-threonyl-[protein] + ADP + H(+)</text>
        <dbReference type="Rhea" id="RHEA:46608"/>
        <dbReference type="Rhea" id="RHEA-COMP:11060"/>
        <dbReference type="Rhea" id="RHEA-COMP:11605"/>
        <dbReference type="ChEBI" id="CHEBI:15378"/>
        <dbReference type="ChEBI" id="CHEBI:30013"/>
        <dbReference type="ChEBI" id="CHEBI:30616"/>
        <dbReference type="ChEBI" id="CHEBI:61977"/>
        <dbReference type="ChEBI" id="CHEBI:456216"/>
        <dbReference type="EC" id="2.7.11.17"/>
    </reaction>
</comment>
<comment type="catalytic activity">
    <reaction evidence="14">
        <text>L-seryl-[protein] + ATP = O-phospho-L-seryl-[protein] + ADP + H(+)</text>
        <dbReference type="Rhea" id="RHEA:17989"/>
        <dbReference type="Rhea" id="RHEA-COMP:9863"/>
        <dbReference type="Rhea" id="RHEA-COMP:11604"/>
        <dbReference type="ChEBI" id="CHEBI:15378"/>
        <dbReference type="ChEBI" id="CHEBI:29999"/>
        <dbReference type="ChEBI" id="CHEBI:30616"/>
        <dbReference type="ChEBI" id="CHEBI:83421"/>
        <dbReference type="ChEBI" id="CHEBI:456216"/>
        <dbReference type="EC" id="2.7.11.17"/>
    </reaction>
</comment>
<reference evidence="18" key="1">
    <citation type="submission" date="2021-10" db="EMBL/GenBank/DDBJ databases">
        <title>Tropical sea cucumber genome reveals ecological adaptation and Cuvierian tubules defense mechanism.</title>
        <authorList>
            <person name="Chen T."/>
        </authorList>
    </citation>
    <scope>NUCLEOTIDE SEQUENCE</scope>
    <source>
        <strain evidence="18">Nanhai2018</strain>
        <tissue evidence="18">Muscle</tissue>
    </source>
</reference>
<evidence type="ECO:0000256" key="3">
    <source>
        <dbReference type="ARBA" id="ARBA00012434"/>
    </source>
</evidence>
<keyword evidence="5" id="KW-0723">Serine/threonine-protein kinase</keyword>
<evidence type="ECO:0000256" key="14">
    <source>
        <dbReference type="ARBA" id="ARBA00047430"/>
    </source>
</evidence>
<evidence type="ECO:0000259" key="17">
    <source>
        <dbReference type="PROSITE" id="PS50011"/>
    </source>
</evidence>
<dbReference type="PROSITE" id="PS00108">
    <property type="entry name" value="PROTEIN_KINASE_ST"/>
    <property type="match status" value="1"/>
</dbReference>
<keyword evidence="19" id="KW-1185">Reference proteome</keyword>
<feature type="region of interest" description="Disordered" evidence="16">
    <location>
        <begin position="36"/>
        <end position="68"/>
    </location>
</feature>
<dbReference type="PROSITE" id="PS00107">
    <property type="entry name" value="PROTEIN_KINASE_ATP"/>
    <property type="match status" value="1"/>
</dbReference>
<keyword evidence="9 18" id="KW-0418">Kinase</keyword>
<evidence type="ECO:0000256" key="13">
    <source>
        <dbReference type="ARBA" id="ARBA00047307"/>
    </source>
</evidence>
<evidence type="ECO:0000256" key="15">
    <source>
        <dbReference type="PROSITE-ProRule" id="PRU10141"/>
    </source>
</evidence>
<keyword evidence="7" id="KW-0808">Transferase</keyword>
<feature type="binding site" evidence="15">
    <location>
        <position position="343"/>
    </location>
    <ligand>
        <name>ATP</name>
        <dbReference type="ChEBI" id="CHEBI:30616"/>
    </ligand>
</feature>
<accession>A0A9Q1HBF6</accession>
<keyword evidence="6" id="KW-0597">Phosphoprotein</keyword>
<evidence type="ECO:0000256" key="16">
    <source>
        <dbReference type="SAM" id="MobiDB-lite"/>
    </source>
</evidence>
<evidence type="ECO:0000256" key="8">
    <source>
        <dbReference type="ARBA" id="ARBA00022741"/>
    </source>
</evidence>
<evidence type="ECO:0000256" key="2">
    <source>
        <dbReference type="ARBA" id="ARBA00004496"/>
    </source>
</evidence>